<feature type="compositionally biased region" description="Low complexity" evidence="1">
    <location>
        <begin position="102"/>
        <end position="132"/>
    </location>
</feature>
<feature type="region of interest" description="Disordered" evidence="1">
    <location>
        <begin position="57"/>
        <end position="155"/>
    </location>
</feature>
<name>A0ABN8R9A4_9CNID</name>
<gene>
    <name evidence="2" type="ORF">PEVE_00010315</name>
</gene>
<dbReference type="Proteomes" id="UP001159427">
    <property type="component" value="Unassembled WGS sequence"/>
</dbReference>
<proteinExistence type="predicted"/>
<organism evidence="2 3">
    <name type="scientific">Porites evermanni</name>
    <dbReference type="NCBI Taxonomy" id="104178"/>
    <lineage>
        <taxon>Eukaryota</taxon>
        <taxon>Metazoa</taxon>
        <taxon>Cnidaria</taxon>
        <taxon>Anthozoa</taxon>
        <taxon>Hexacorallia</taxon>
        <taxon>Scleractinia</taxon>
        <taxon>Fungiina</taxon>
        <taxon>Poritidae</taxon>
        <taxon>Porites</taxon>
    </lineage>
</organism>
<feature type="compositionally biased region" description="Basic and acidic residues" evidence="1">
    <location>
        <begin position="133"/>
        <end position="146"/>
    </location>
</feature>
<dbReference type="SUPFAM" id="SSF57756">
    <property type="entry name" value="Retrovirus zinc finger-like domains"/>
    <property type="match status" value="1"/>
</dbReference>
<dbReference type="PANTHER" id="PTHR13491">
    <property type="entry name" value="ZCCHC10 PROTEIN"/>
    <property type="match status" value="1"/>
</dbReference>
<protein>
    <recommendedName>
        <fullName evidence="4">Zinc finger CCHC domain-containing protein 10</fullName>
    </recommendedName>
</protein>
<accession>A0ABN8R9A4</accession>
<comment type="caution">
    <text evidence="2">The sequence shown here is derived from an EMBL/GenBank/DDBJ whole genome shotgun (WGS) entry which is preliminary data.</text>
</comment>
<evidence type="ECO:0000313" key="3">
    <source>
        <dbReference type="Proteomes" id="UP001159427"/>
    </source>
</evidence>
<dbReference type="InterPro" id="IPR039715">
    <property type="entry name" value="ZCCHC10"/>
</dbReference>
<keyword evidence="3" id="KW-1185">Reference proteome</keyword>
<evidence type="ECO:0000256" key="1">
    <source>
        <dbReference type="SAM" id="MobiDB-lite"/>
    </source>
</evidence>
<feature type="region of interest" description="Disordered" evidence="1">
    <location>
        <begin position="1"/>
        <end position="22"/>
    </location>
</feature>
<dbReference type="PANTHER" id="PTHR13491:SF0">
    <property type="entry name" value="ZINC FINGER CCHC DOMAIN-CONTAINING PROTEIN 10"/>
    <property type="match status" value="1"/>
</dbReference>
<sequence length="155" mass="17208">MASIARSYTLDKKRQQQAGNQRCQKCLQIGHWTYECTNKRKYLQRDSRTAVIKKKIKLMKSEKGNTDSTNSEVIETENKTANKRKGSGKSEDESDESDESSTTDSSNESNSSEESSSSSSDNSSSSSSSGESSSDHESDSSDDDKPVKKRKKKSR</sequence>
<dbReference type="InterPro" id="IPR036875">
    <property type="entry name" value="Znf_CCHC_sf"/>
</dbReference>
<dbReference type="EMBL" id="CALNXI010001724">
    <property type="protein sequence ID" value="CAH3175786.1"/>
    <property type="molecule type" value="Genomic_DNA"/>
</dbReference>
<evidence type="ECO:0008006" key="4">
    <source>
        <dbReference type="Google" id="ProtNLM"/>
    </source>
</evidence>
<feature type="compositionally biased region" description="Acidic residues" evidence="1">
    <location>
        <begin position="92"/>
        <end position="101"/>
    </location>
</feature>
<evidence type="ECO:0000313" key="2">
    <source>
        <dbReference type="EMBL" id="CAH3175786.1"/>
    </source>
</evidence>
<reference evidence="2 3" key="1">
    <citation type="submission" date="2022-05" db="EMBL/GenBank/DDBJ databases">
        <authorList>
            <consortium name="Genoscope - CEA"/>
            <person name="William W."/>
        </authorList>
    </citation>
    <scope>NUCLEOTIDE SEQUENCE [LARGE SCALE GENOMIC DNA]</scope>
</reference>
<dbReference type="Pfam" id="PF13917">
    <property type="entry name" value="zf-CCHC_3"/>
    <property type="match status" value="1"/>
</dbReference>
<dbReference type="Gene3D" id="4.10.60.10">
    <property type="entry name" value="Zinc finger, CCHC-type"/>
    <property type="match status" value="1"/>
</dbReference>